<dbReference type="GeneID" id="7830683"/>
<accession>I7MJ05</accession>
<organism evidence="1 2">
    <name type="scientific">Tetrahymena thermophila (strain SB210)</name>
    <dbReference type="NCBI Taxonomy" id="312017"/>
    <lineage>
        <taxon>Eukaryota</taxon>
        <taxon>Sar</taxon>
        <taxon>Alveolata</taxon>
        <taxon>Ciliophora</taxon>
        <taxon>Intramacronucleata</taxon>
        <taxon>Oligohymenophorea</taxon>
        <taxon>Hymenostomatida</taxon>
        <taxon>Tetrahymenina</taxon>
        <taxon>Tetrahymenidae</taxon>
        <taxon>Tetrahymena</taxon>
    </lineage>
</organism>
<reference evidence="2" key="1">
    <citation type="journal article" date="2006" name="PLoS Biol.">
        <title>Macronuclear genome sequence of the ciliate Tetrahymena thermophila, a model eukaryote.</title>
        <authorList>
            <person name="Eisen J.A."/>
            <person name="Coyne R.S."/>
            <person name="Wu M."/>
            <person name="Wu D."/>
            <person name="Thiagarajan M."/>
            <person name="Wortman J.R."/>
            <person name="Badger J.H."/>
            <person name="Ren Q."/>
            <person name="Amedeo P."/>
            <person name="Jones K.M."/>
            <person name="Tallon L.J."/>
            <person name="Delcher A.L."/>
            <person name="Salzberg S.L."/>
            <person name="Silva J.C."/>
            <person name="Haas B.J."/>
            <person name="Majoros W.H."/>
            <person name="Farzad M."/>
            <person name="Carlton J.M."/>
            <person name="Smith R.K. Jr."/>
            <person name="Garg J."/>
            <person name="Pearlman R.E."/>
            <person name="Karrer K.M."/>
            <person name="Sun L."/>
            <person name="Manning G."/>
            <person name="Elde N.C."/>
            <person name="Turkewitz A.P."/>
            <person name="Asai D.J."/>
            <person name="Wilkes D.E."/>
            <person name="Wang Y."/>
            <person name="Cai H."/>
            <person name="Collins K."/>
            <person name="Stewart B.A."/>
            <person name="Lee S.R."/>
            <person name="Wilamowska K."/>
            <person name="Weinberg Z."/>
            <person name="Ruzzo W.L."/>
            <person name="Wloga D."/>
            <person name="Gaertig J."/>
            <person name="Frankel J."/>
            <person name="Tsao C.-C."/>
            <person name="Gorovsky M.A."/>
            <person name="Keeling P.J."/>
            <person name="Waller R.F."/>
            <person name="Patron N.J."/>
            <person name="Cherry J.M."/>
            <person name="Stover N.A."/>
            <person name="Krieger C.J."/>
            <person name="del Toro C."/>
            <person name="Ryder H.F."/>
            <person name="Williamson S.C."/>
            <person name="Barbeau R.A."/>
            <person name="Hamilton E.P."/>
            <person name="Orias E."/>
        </authorList>
    </citation>
    <scope>NUCLEOTIDE SEQUENCE [LARGE SCALE GENOMIC DNA]</scope>
    <source>
        <strain evidence="2">SB210</strain>
    </source>
</reference>
<evidence type="ECO:0000313" key="1">
    <source>
        <dbReference type="EMBL" id="EAS04907.1"/>
    </source>
</evidence>
<dbReference type="InParanoid" id="I7MJ05"/>
<dbReference type="RefSeq" id="XP_001025152.1">
    <property type="nucleotide sequence ID" value="XM_001025152.3"/>
</dbReference>
<keyword evidence="2" id="KW-1185">Reference proteome</keyword>
<protein>
    <submittedName>
        <fullName evidence="1">Uncharacterized protein</fullName>
    </submittedName>
</protein>
<gene>
    <name evidence="1" type="ORF">TTHERM_00684510</name>
</gene>
<dbReference type="OrthoDB" id="1630758at2759"/>
<dbReference type="InterPro" id="IPR013083">
    <property type="entry name" value="Znf_RING/FYVE/PHD"/>
</dbReference>
<dbReference type="EMBL" id="GG662435">
    <property type="protein sequence ID" value="EAS04907.1"/>
    <property type="molecule type" value="Genomic_DNA"/>
</dbReference>
<dbReference type="HOGENOM" id="CLU_560806_0_0_1"/>
<dbReference type="AlphaFoldDB" id="I7MJ05"/>
<dbReference type="Gene3D" id="3.30.40.10">
    <property type="entry name" value="Zinc/RING finger domain, C3HC4 (zinc finger)"/>
    <property type="match status" value="1"/>
</dbReference>
<dbReference type="OMA" id="MEYLAVH"/>
<dbReference type="SUPFAM" id="SSF49599">
    <property type="entry name" value="TRAF domain-like"/>
    <property type="match status" value="1"/>
</dbReference>
<name>I7MJ05_TETTS</name>
<sequence length="487" mass="57089">MNDQNNKGFIDEGLILYKAKELISFLICPICKGLIQKPILACNNCAIYGCGQCILKWEKYGKQRCLSGCQGIKFEKIKNPLLYAVLDNIAIKCPNSRNENQNERCQEICNYSNFLKHIEKCEFNVQSCQYCSQKMLASSLMGHIDTNHQILTTIYFIFSNSQDTPMQYNIQMGQETQLFKILDILKHKVKVEPDNIELVTIHNNRISEYISKQQTLRQLKQKKGFLFAFQKYPQLVKQINEHHKVIHLEVSIISGFFRYFENIILDQMIEKPSSLSKLSSIEKIPQLNDKSFTEGQNMHSSIHSYQQHQQLNKKIVTPENSNCVFESFTRIFHFYDLEKDFASIHLMIYKYFRNYLKVYVEKKKQTDQVPYLLENIDFKVDTDEAIEREYNFFRELKEETDIEYSRPYSLVLLQNLLSEFPYKKNVHFSSYYKLDEKGETQFELAIALAPYLDVKALKLNKCLEQVNQITSNSCSKINSLSNIDNVS</sequence>
<proteinExistence type="predicted"/>
<evidence type="ECO:0000313" key="2">
    <source>
        <dbReference type="Proteomes" id="UP000009168"/>
    </source>
</evidence>
<dbReference type="Proteomes" id="UP000009168">
    <property type="component" value="Unassembled WGS sequence"/>
</dbReference>
<dbReference type="KEGG" id="tet:TTHERM_00684510"/>